<dbReference type="OrthoDB" id="5920811at2759"/>
<dbReference type="Proteomes" id="UP000054843">
    <property type="component" value="Unassembled WGS sequence"/>
</dbReference>
<reference evidence="2 3" key="1">
    <citation type="submission" date="2015-01" db="EMBL/GenBank/DDBJ databases">
        <title>Evolution of Trichinella species and genotypes.</title>
        <authorList>
            <person name="Korhonen P.K."/>
            <person name="Edoardo P."/>
            <person name="Giuseppe L.R."/>
            <person name="Gasser R.B."/>
        </authorList>
    </citation>
    <scope>NUCLEOTIDE SEQUENCE [LARGE SCALE GENOMIC DNA]</scope>
    <source>
        <strain evidence="2">ISS1980</strain>
    </source>
</reference>
<evidence type="ECO:0000256" key="1">
    <source>
        <dbReference type="SAM" id="SignalP"/>
    </source>
</evidence>
<feature type="chain" id="PRO_5006882180" description="Secreted protein" evidence="1">
    <location>
        <begin position="18"/>
        <end position="238"/>
    </location>
</feature>
<protein>
    <recommendedName>
        <fullName evidence="4">Secreted protein</fullName>
    </recommendedName>
</protein>
<sequence>MLHFLHIFLVFRLHTLQRPCGPVPRIWFAPSKRISGNCDIKPDSALGGAVRSDCSKLRTTCRRNSRWAEWSFFYEAVNPPSSHCRNVHRIDKQRPIPFFASYSWTIGSSQSVKMLVVWQHHCVSTIAAVWPDCSDGSHFQSDQLYQQLITVEKVVKIQRMPCSFGIFLNYVNHITDNSGAQWHFRSVDFFTLINKSYVMGSHRSHIASILFSQTELLCLSQTFLPHGDQSMVLLIRLR</sequence>
<dbReference type="EMBL" id="JYDO01000280">
    <property type="protein sequence ID" value="KRZ65929.1"/>
    <property type="molecule type" value="Genomic_DNA"/>
</dbReference>
<dbReference type="AlphaFoldDB" id="A0A0V1M2J2"/>
<comment type="caution">
    <text evidence="2">The sequence shown here is derived from an EMBL/GenBank/DDBJ whole genome shotgun (WGS) entry which is preliminary data.</text>
</comment>
<evidence type="ECO:0000313" key="2">
    <source>
        <dbReference type="EMBL" id="KRZ65929.1"/>
    </source>
</evidence>
<organism evidence="2 3">
    <name type="scientific">Trichinella papuae</name>
    <dbReference type="NCBI Taxonomy" id="268474"/>
    <lineage>
        <taxon>Eukaryota</taxon>
        <taxon>Metazoa</taxon>
        <taxon>Ecdysozoa</taxon>
        <taxon>Nematoda</taxon>
        <taxon>Enoplea</taxon>
        <taxon>Dorylaimia</taxon>
        <taxon>Trichinellida</taxon>
        <taxon>Trichinellidae</taxon>
        <taxon>Trichinella</taxon>
    </lineage>
</organism>
<gene>
    <name evidence="2" type="ORF">T10_3591</name>
</gene>
<name>A0A0V1M2J2_9BILA</name>
<feature type="signal peptide" evidence="1">
    <location>
        <begin position="1"/>
        <end position="17"/>
    </location>
</feature>
<evidence type="ECO:0008006" key="4">
    <source>
        <dbReference type="Google" id="ProtNLM"/>
    </source>
</evidence>
<accession>A0A0V1M2J2</accession>
<keyword evidence="1" id="KW-0732">Signal</keyword>
<proteinExistence type="predicted"/>
<evidence type="ECO:0000313" key="3">
    <source>
        <dbReference type="Proteomes" id="UP000054843"/>
    </source>
</evidence>
<keyword evidence="3" id="KW-1185">Reference proteome</keyword>